<feature type="region of interest" description="Disordered" evidence="1">
    <location>
        <begin position="242"/>
        <end position="374"/>
    </location>
</feature>
<proteinExistence type="predicted"/>
<dbReference type="Proteomes" id="UP001159042">
    <property type="component" value="Unassembled WGS sequence"/>
</dbReference>
<feature type="compositionally biased region" description="Basic and acidic residues" evidence="1">
    <location>
        <begin position="1097"/>
        <end position="1113"/>
    </location>
</feature>
<organism evidence="2 3">
    <name type="scientific">Exocentrus adspersus</name>
    <dbReference type="NCBI Taxonomy" id="1586481"/>
    <lineage>
        <taxon>Eukaryota</taxon>
        <taxon>Metazoa</taxon>
        <taxon>Ecdysozoa</taxon>
        <taxon>Arthropoda</taxon>
        <taxon>Hexapoda</taxon>
        <taxon>Insecta</taxon>
        <taxon>Pterygota</taxon>
        <taxon>Neoptera</taxon>
        <taxon>Endopterygota</taxon>
        <taxon>Coleoptera</taxon>
        <taxon>Polyphaga</taxon>
        <taxon>Cucujiformia</taxon>
        <taxon>Chrysomeloidea</taxon>
        <taxon>Cerambycidae</taxon>
        <taxon>Lamiinae</taxon>
        <taxon>Acanthocinini</taxon>
        <taxon>Exocentrus</taxon>
    </lineage>
</organism>
<feature type="compositionally biased region" description="Low complexity" evidence="1">
    <location>
        <begin position="580"/>
        <end position="591"/>
    </location>
</feature>
<feature type="region of interest" description="Disordered" evidence="1">
    <location>
        <begin position="769"/>
        <end position="794"/>
    </location>
</feature>
<feature type="compositionally biased region" description="Polar residues" evidence="1">
    <location>
        <begin position="476"/>
        <end position="488"/>
    </location>
</feature>
<sequence length="1143" mass="126272">MLRNNSFAGLLDLIKRGKNSSRRSRSRLPRWLRFHSLGSLPDQADDMAEKQQESRSDRVARYKEERRRQLAAQFGVQRPDARGKDNAAATSSSSEGPRPTRASKLRAAAALTSSSHEGRASKSTNVEVSIFFKKDSPTPMKHSDQLAIQPTFHESVQKSPASQVNGTETRIGTTTVGSRCVERDKSSKRKSNLNRSLTSEEVPPTEFGGNQQYTLGVLYFRIYKPNFPGFFQTTRRTADAGAASSLPEVLDESKTPNSEMTLSQTSQPSTSPMAASSPTSRATPKKSDLRVHMENARRGATPAYSEMGRYKPFAKRNVSTSSPKEKASPLPSPSSPRVLNPTPPMDFNQVNSGTKRRELLKVSSVSDNDDNRSKNIAKRMEELTAFTRQTLARVERLANKTKESPKKEPRSSPSSRSNRRSPLLEKSVPSSILKKKSLDESKEPAVPVPILSAGPVSILKRKVSQNDALVEHSATPPVTFSPSVVEPSSTKRKQGILKKRRSLDESTVMRHRNCSPDVAANQSDSRSILKNQRRSSLEELTRTQSPEIQLQGILKRKTSRNEDDDQSLNSPQSILKRRSGASSAGSTSSTPHVSITTAVILAAAGGAEIILEPESEPVKPILKKKSFSEEHSLYSEASETPKPILKKKSSTETDDSEEKPRPTSILKLPKAEALDTGQESRRGSFKHTETESDVRPILKQKQESPRPRLSFSKDEETVRRKQPSRRSHTICTDFNLSSLHADTKEEDRLLRKPRPLSVHELVMSFEKSSTGAIPKRSSLKRNNDRYRTQPVTSNELEASTGFTISVSSLNLVKTPNLTEDHNTSRSFDIRSLLDFTSSLENDSRLNSTSFSPTSPEGSGYGKMSSDSAFQSLGDGLELEQDDESATQDDVRDSVKVKGKLEPTKLELQMKAIAEEAKKMRLGKGNAGIERYRTRRTGATERLPARFSTQPVTFEEVQEAARINQTDEQSEGDDPSKLSLRERIKMFDVRIRNKNVVELRAGVRSNARFSLDSGTAARPIFANATFALGVSDTERSPERKSILKAGARRDAASPKSVLKKRDDVSPTSRRSILKTEPSPDKDDEGISCNDSDDTDSDTSPHKENEPGLGAKEKSGLNGDSTSEGESSGGREIRSIFKNDGRLRV</sequence>
<feature type="region of interest" description="Disordered" evidence="1">
    <location>
        <begin position="474"/>
        <end position="591"/>
    </location>
</feature>
<feature type="region of interest" description="Disordered" evidence="1">
    <location>
        <begin position="842"/>
        <end position="869"/>
    </location>
</feature>
<feature type="compositionally biased region" description="Basic and acidic residues" evidence="1">
    <location>
        <begin position="1031"/>
        <end position="1051"/>
    </location>
</feature>
<feature type="compositionally biased region" description="Low complexity" evidence="1">
    <location>
        <begin position="263"/>
        <end position="282"/>
    </location>
</feature>
<feature type="compositionally biased region" description="Polar residues" evidence="1">
    <location>
        <begin position="520"/>
        <end position="530"/>
    </location>
</feature>
<feature type="compositionally biased region" description="Basic residues" evidence="1">
    <location>
        <begin position="490"/>
        <end position="501"/>
    </location>
</feature>
<feature type="region of interest" description="Disordered" evidence="1">
    <location>
        <begin position="614"/>
        <end position="730"/>
    </location>
</feature>
<dbReference type="AlphaFoldDB" id="A0AAV8WEL3"/>
<evidence type="ECO:0008006" key="4">
    <source>
        <dbReference type="Google" id="ProtNLM"/>
    </source>
</evidence>
<feature type="region of interest" description="Disordered" evidence="1">
    <location>
        <begin position="39"/>
        <end position="122"/>
    </location>
</feature>
<dbReference type="EMBL" id="JANEYG010000002">
    <property type="protein sequence ID" value="KAJ8925022.1"/>
    <property type="molecule type" value="Genomic_DNA"/>
</dbReference>
<feature type="compositionally biased region" description="Basic and acidic residues" evidence="1">
    <location>
        <begin position="669"/>
        <end position="719"/>
    </location>
</feature>
<protein>
    <recommendedName>
        <fullName evidence="4">Supervillin</fullName>
    </recommendedName>
</protein>
<feature type="compositionally biased region" description="Acidic residues" evidence="1">
    <location>
        <begin position="1080"/>
        <end position="1095"/>
    </location>
</feature>
<feature type="compositionally biased region" description="Basic and acidic residues" evidence="1">
    <location>
        <begin position="1127"/>
        <end position="1143"/>
    </location>
</feature>
<feature type="non-terminal residue" evidence="2">
    <location>
        <position position="1143"/>
    </location>
</feature>
<feature type="compositionally biased region" description="Basic and acidic residues" evidence="1">
    <location>
        <begin position="285"/>
        <end position="297"/>
    </location>
</feature>
<feature type="compositionally biased region" description="Basic and acidic residues" evidence="1">
    <location>
        <begin position="396"/>
        <end position="410"/>
    </location>
</feature>
<feature type="region of interest" description="Disordered" evidence="1">
    <location>
        <begin position="154"/>
        <end position="208"/>
    </location>
</feature>
<feature type="region of interest" description="Disordered" evidence="1">
    <location>
        <begin position="396"/>
        <end position="444"/>
    </location>
</feature>
<reference evidence="2 3" key="1">
    <citation type="journal article" date="2023" name="Insect Mol. Biol.">
        <title>Genome sequencing provides insights into the evolution of gene families encoding plant cell wall-degrading enzymes in longhorned beetles.</title>
        <authorList>
            <person name="Shin N.R."/>
            <person name="Okamura Y."/>
            <person name="Kirsch R."/>
            <person name="Pauchet Y."/>
        </authorList>
    </citation>
    <scope>NUCLEOTIDE SEQUENCE [LARGE SCALE GENOMIC DNA]</scope>
    <source>
        <strain evidence="2">EAD_L_NR</strain>
    </source>
</reference>
<comment type="caution">
    <text evidence="2">The sequence shown here is derived from an EMBL/GenBank/DDBJ whole genome shotgun (WGS) entry which is preliminary data.</text>
</comment>
<accession>A0AAV8WEL3</accession>
<keyword evidence="3" id="KW-1185">Reference proteome</keyword>
<feature type="region of interest" description="Disordered" evidence="1">
    <location>
        <begin position="1030"/>
        <end position="1143"/>
    </location>
</feature>
<feature type="compositionally biased region" description="Basic and acidic residues" evidence="1">
    <location>
        <begin position="47"/>
        <end position="68"/>
    </location>
</feature>
<gene>
    <name evidence="2" type="ORF">NQ315_001188</name>
</gene>
<feature type="compositionally biased region" description="Polar residues" evidence="1">
    <location>
        <begin position="111"/>
        <end position="122"/>
    </location>
</feature>
<evidence type="ECO:0000313" key="2">
    <source>
        <dbReference type="EMBL" id="KAJ8925022.1"/>
    </source>
</evidence>
<name>A0AAV8WEL3_9CUCU</name>
<evidence type="ECO:0000256" key="1">
    <source>
        <dbReference type="SAM" id="MobiDB-lite"/>
    </source>
</evidence>
<feature type="compositionally biased region" description="Polar residues" evidence="1">
    <location>
        <begin position="154"/>
        <end position="177"/>
    </location>
</feature>
<feature type="compositionally biased region" description="Polar residues" evidence="1">
    <location>
        <begin position="842"/>
        <end position="856"/>
    </location>
</feature>
<evidence type="ECO:0000313" key="3">
    <source>
        <dbReference type="Proteomes" id="UP001159042"/>
    </source>
</evidence>